<proteinExistence type="predicted"/>
<gene>
    <name evidence="1" type="ORF">Y1Q_0018920</name>
</gene>
<name>A0A151M3B1_ALLMI</name>
<accession>A0A151M3B1</accession>
<comment type="caution">
    <text evidence="1">The sequence shown here is derived from an EMBL/GenBank/DDBJ whole genome shotgun (WGS) entry which is preliminary data.</text>
</comment>
<sequence>MKNLANNNLPEDIWSSLFLHTSSCLFSSRESSPHSHTSFDSRVQRSDPEYRSIIHVVVIIEEIWDEERSMQGAVKEMDLGCTGTSEVEDSAWI</sequence>
<dbReference type="Proteomes" id="UP000050525">
    <property type="component" value="Unassembled WGS sequence"/>
</dbReference>
<evidence type="ECO:0000313" key="1">
    <source>
        <dbReference type="EMBL" id="KYO18950.1"/>
    </source>
</evidence>
<dbReference type="EMBL" id="AKHW03006769">
    <property type="protein sequence ID" value="KYO18950.1"/>
    <property type="molecule type" value="Genomic_DNA"/>
</dbReference>
<dbReference type="AlphaFoldDB" id="A0A151M3B1"/>
<reference evidence="1 2" key="1">
    <citation type="journal article" date="2012" name="Genome Biol.">
        <title>Sequencing three crocodilian genomes to illuminate the evolution of archosaurs and amniotes.</title>
        <authorList>
            <person name="St John J.A."/>
            <person name="Braun E.L."/>
            <person name="Isberg S.R."/>
            <person name="Miles L.G."/>
            <person name="Chong A.Y."/>
            <person name="Gongora J."/>
            <person name="Dalzell P."/>
            <person name="Moran C."/>
            <person name="Bed'hom B."/>
            <person name="Abzhanov A."/>
            <person name="Burgess S.C."/>
            <person name="Cooksey A.M."/>
            <person name="Castoe T.A."/>
            <person name="Crawford N.G."/>
            <person name="Densmore L.D."/>
            <person name="Drew J.C."/>
            <person name="Edwards S.V."/>
            <person name="Faircloth B.C."/>
            <person name="Fujita M.K."/>
            <person name="Greenwold M.J."/>
            <person name="Hoffmann F.G."/>
            <person name="Howard J.M."/>
            <person name="Iguchi T."/>
            <person name="Janes D.E."/>
            <person name="Khan S.Y."/>
            <person name="Kohno S."/>
            <person name="de Koning A.J."/>
            <person name="Lance S.L."/>
            <person name="McCarthy F.M."/>
            <person name="McCormack J.E."/>
            <person name="Merchant M.E."/>
            <person name="Peterson D.G."/>
            <person name="Pollock D.D."/>
            <person name="Pourmand N."/>
            <person name="Raney B.J."/>
            <person name="Roessler K.A."/>
            <person name="Sanford J.R."/>
            <person name="Sawyer R.H."/>
            <person name="Schmidt C.J."/>
            <person name="Triplett E.W."/>
            <person name="Tuberville T.D."/>
            <person name="Venegas-Anaya M."/>
            <person name="Howard J.T."/>
            <person name="Jarvis E.D."/>
            <person name="Guillette L.J.Jr."/>
            <person name="Glenn T.C."/>
            <person name="Green R.E."/>
            <person name="Ray D.A."/>
        </authorList>
    </citation>
    <scope>NUCLEOTIDE SEQUENCE [LARGE SCALE GENOMIC DNA]</scope>
    <source>
        <strain evidence="1">KSC_2009_1</strain>
    </source>
</reference>
<organism evidence="1 2">
    <name type="scientific">Alligator mississippiensis</name>
    <name type="common">American alligator</name>
    <dbReference type="NCBI Taxonomy" id="8496"/>
    <lineage>
        <taxon>Eukaryota</taxon>
        <taxon>Metazoa</taxon>
        <taxon>Chordata</taxon>
        <taxon>Craniata</taxon>
        <taxon>Vertebrata</taxon>
        <taxon>Euteleostomi</taxon>
        <taxon>Archelosauria</taxon>
        <taxon>Archosauria</taxon>
        <taxon>Crocodylia</taxon>
        <taxon>Alligatoridae</taxon>
        <taxon>Alligatorinae</taxon>
        <taxon>Alligator</taxon>
    </lineage>
</organism>
<protein>
    <submittedName>
        <fullName evidence="1">Uncharacterized protein</fullName>
    </submittedName>
</protein>
<evidence type="ECO:0000313" key="2">
    <source>
        <dbReference type="Proteomes" id="UP000050525"/>
    </source>
</evidence>
<keyword evidence="2" id="KW-1185">Reference proteome</keyword>